<dbReference type="SUPFAM" id="SSF51735">
    <property type="entry name" value="NAD(P)-binding Rossmann-fold domains"/>
    <property type="match status" value="1"/>
</dbReference>
<accession>A0A1L9PQU3</accession>
<dbReference type="EMBL" id="KV878131">
    <property type="protein sequence ID" value="OJJ03897.1"/>
    <property type="molecule type" value="Genomic_DNA"/>
</dbReference>
<dbReference type="AlphaFoldDB" id="A0A1L9PQU3"/>
<dbReference type="GeneID" id="63728319"/>
<dbReference type="PANTHER" id="PTHR43477:SF1">
    <property type="entry name" value="DIHYDROANTICAPSIN 7-DEHYDROGENASE"/>
    <property type="match status" value="1"/>
</dbReference>
<keyword evidence="3" id="KW-0560">Oxidoreductase</keyword>
<proteinExistence type="inferred from homology"/>
<evidence type="ECO:0000259" key="4">
    <source>
        <dbReference type="SMART" id="SM00822"/>
    </source>
</evidence>
<dbReference type="STRING" id="1036611.A0A1L9PQU3"/>
<dbReference type="InterPro" id="IPR002347">
    <property type="entry name" value="SDR_fam"/>
</dbReference>
<feature type="domain" description="Ketoreductase" evidence="4">
    <location>
        <begin position="32"/>
        <end position="213"/>
    </location>
</feature>
<evidence type="ECO:0000256" key="1">
    <source>
        <dbReference type="ARBA" id="ARBA00006484"/>
    </source>
</evidence>
<evidence type="ECO:0000256" key="2">
    <source>
        <dbReference type="ARBA" id="ARBA00022857"/>
    </source>
</evidence>
<dbReference type="OrthoDB" id="1933717at2759"/>
<keyword evidence="2" id="KW-0521">NADP</keyword>
<reference evidence="6" key="1">
    <citation type="journal article" date="2017" name="Genome Biol.">
        <title>Comparative genomics reveals high biological diversity and specific adaptations in the industrially and medically important fungal genus Aspergillus.</title>
        <authorList>
            <person name="de Vries R.P."/>
            <person name="Riley R."/>
            <person name="Wiebenga A."/>
            <person name="Aguilar-Osorio G."/>
            <person name="Amillis S."/>
            <person name="Uchima C.A."/>
            <person name="Anderluh G."/>
            <person name="Asadollahi M."/>
            <person name="Askin M."/>
            <person name="Barry K."/>
            <person name="Battaglia E."/>
            <person name="Bayram O."/>
            <person name="Benocci T."/>
            <person name="Braus-Stromeyer S.A."/>
            <person name="Caldana C."/>
            <person name="Canovas D."/>
            <person name="Cerqueira G.C."/>
            <person name="Chen F."/>
            <person name="Chen W."/>
            <person name="Choi C."/>
            <person name="Clum A."/>
            <person name="Dos Santos R.A."/>
            <person name="Damasio A.R."/>
            <person name="Diallinas G."/>
            <person name="Emri T."/>
            <person name="Fekete E."/>
            <person name="Flipphi M."/>
            <person name="Freyberg S."/>
            <person name="Gallo A."/>
            <person name="Gournas C."/>
            <person name="Habgood R."/>
            <person name="Hainaut M."/>
            <person name="Harispe M.L."/>
            <person name="Henrissat B."/>
            <person name="Hilden K.S."/>
            <person name="Hope R."/>
            <person name="Hossain A."/>
            <person name="Karabika E."/>
            <person name="Karaffa L."/>
            <person name="Karanyi Z."/>
            <person name="Krasevec N."/>
            <person name="Kuo A."/>
            <person name="Kusch H."/>
            <person name="LaButti K."/>
            <person name="Lagendijk E.L."/>
            <person name="Lapidus A."/>
            <person name="Levasseur A."/>
            <person name="Lindquist E."/>
            <person name="Lipzen A."/>
            <person name="Logrieco A.F."/>
            <person name="MacCabe A."/>
            <person name="Maekelae M.R."/>
            <person name="Malavazi I."/>
            <person name="Melin P."/>
            <person name="Meyer V."/>
            <person name="Mielnichuk N."/>
            <person name="Miskei M."/>
            <person name="Molnar A.P."/>
            <person name="Mule G."/>
            <person name="Ngan C.Y."/>
            <person name="Orejas M."/>
            <person name="Orosz E."/>
            <person name="Ouedraogo J.P."/>
            <person name="Overkamp K.M."/>
            <person name="Park H.-S."/>
            <person name="Perrone G."/>
            <person name="Piumi F."/>
            <person name="Punt P.J."/>
            <person name="Ram A.F."/>
            <person name="Ramon A."/>
            <person name="Rauscher S."/>
            <person name="Record E."/>
            <person name="Riano-Pachon D.M."/>
            <person name="Robert V."/>
            <person name="Roehrig J."/>
            <person name="Ruller R."/>
            <person name="Salamov A."/>
            <person name="Salih N.S."/>
            <person name="Samson R.A."/>
            <person name="Sandor E."/>
            <person name="Sanguinetti M."/>
            <person name="Schuetze T."/>
            <person name="Sepcic K."/>
            <person name="Shelest E."/>
            <person name="Sherlock G."/>
            <person name="Sophianopoulou V."/>
            <person name="Squina F.M."/>
            <person name="Sun H."/>
            <person name="Susca A."/>
            <person name="Todd R.B."/>
            <person name="Tsang A."/>
            <person name="Unkles S.E."/>
            <person name="van de Wiele N."/>
            <person name="van Rossen-Uffink D."/>
            <person name="Oliveira J.V."/>
            <person name="Vesth T.C."/>
            <person name="Visser J."/>
            <person name="Yu J.-H."/>
            <person name="Zhou M."/>
            <person name="Andersen M.R."/>
            <person name="Archer D.B."/>
            <person name="Baker S.E."/>
            <person name="Benoit I."/>
            <person name="Brakhage A.A."/>
            <person name="Braus G.H."/>
            <person name="Fischer R."/>
            <person name="Frisvad J.C."/>
            <person name="Goldman G.H."/>
            <person name="Houbraken J."/>
            <person name="Oakley B."/>
            <person name="Pocsi I."/>
            <person name="Scazzocchio C."/>
            <person name="Seiboth B."/>
            <person name="vanKuyk P.A."/>
            <person name="Wortman J."/>
            <person name="Dyer P.S."/>
            <person name="Grigoriev I.V."/>
        </authorList>
    </citation>
    <scope>NUCLEOTIDE SEQUENCE [LARGE SCALE GENOMIC DNA]</scope>
    <source>
        <strain evidence="6">CBS 583.65</strain>
    </source>
</reference>
<dbReference type="Gene3D" id="3.40.50.720">
    <property type="entry name" value="NAD(P)-binding Rossmann-like Domain"/>
    <property type="match status" value="1"/>
</dbReference>
<sequence>MQPPFPSLTATWHNESYPAISPTRPELSAAGKTVIIAGAGSGIGRATAQSFNHASAARIILLGRDTAKLEETQSSLSPSSARTEVHAVSVTDEEAVVHVAAQVGRWDVLVLSAGFMSRPSDVRQADLTEWWGAFETNVKGSLIVAKVFLPTANPAHASIIGLTSGVVFPPTIQPGLSAYVASKLALVKVIEYVAAENPHVFAAALNPGMIKTAMFDKLGSTDGVPFDNVNLPADFILWLASSEALFLNGRFVYANWDVTELKARADEIKAGMALTSGINGWPFAPA</sequence>
<dbReference type="PANTHER" id="PTHR43477">
    <property type="entry name" value="DIHYDROANTICAPSIN 7-DEHYDROGENASE"/>
    <property type="match status" value="1"/>
</dbReference>
<organism evidence="5 6">
    <name type="scientific">Aspergillus versicolor CBS 583.65</name>
    <dbReference type="NCBI Taxonomy" id="1036611"/>
    <lineage>
        <taxon>Eukaryota</taxon>
        <taxon>Fungi</taxon>
        <taxon>Dikarya</taxon>
        <taxon>Ascomycota</taxon>
        <taxon>Pezizomycotina</taxon>
        <taxon>Eurotiomycetes</taxon>
        <taxon>Eurotiomycetidae</taxon>
        <taxon>Eurotiales</taxon>
        <taxon>Aspergillaceae</taxon>
        <taxon>Aspergillus</taxon>
        <taxon>Aspergillus subgen. Nidulantes</taxon>
    </lineage>
</organism>
<protein>
    <recommendedName>
        <fullName evidence="4">Ketoreductase domain-containing protein</fullName>
    </recommendedName>
</protein>
<dbReference type="SMART" id="SM00822">
    <property type="entry name" value="PKS_KR"/>
    <property type="match status" value="1"/>
</dbReference>
<dbReference type="InterPro" id="IPR051122">
    <property type="entry name" value="SDR_DHRS6-like"/>
</dbReference>
<comment type="similarity">
    <text evidence="1">Belongs to the short-chain dehydrogenases/reductases (SDR) family.</text>
</comment>
<dbReference type="InterPro" id="IPR057326">
    <property type="entry name" value="KR_dom"/>
</dbReference>
<keyword evidence="6" id="KW-1185">Reference proteome</keyword>
<dbReference type="GO" id="GO:0016491">
    <property type="term" value="F:oxidoreductase activity"/>
    <property type="evidence" value="ECO:0007669"/>
    <property type="project" value="UniProtKB-KW"/>
</dbReference>
<dbReference type="InterPro" id="IPR036291">
    <property type="entry name" value="NAD(P)-bd_dom_sf"/>
</dbReference>
<evidence type="ECO:0000256" key="3">
    <source>
        <dbReference type="ARBA" id="ARBA00023002"/>
    </source>
</evidence>
<name>A0A1L9PQU3_ASPVE</name>
<gene>
    <name evidence="5" type="ORF">ASPVEDRAFT_43386</name>
</gene>
<dbReference type="Proteomes" id="UP000184073">
    <property type="component" value="Unassembled WGS sequence"/>
</dbReference>
<dbReference type="Pfam" id="PF00106">
    <property type="entry name" value="adh_short"/>
    <property type="match status" value="1"/>
</dbReference>
<dbReference type="PRINTS" id="PR00081">
    <property type="entry name" value="GDHRDH"/>
</dbReference>
<dbReference type="VEuPathDB" id="FungiDB:ASPVEDRAFT_43386"/>
<dbReference type="RefSeq" id="XP_040669659.1">
    <property type="nucleotide sequence ID" value="XM_040812808.1"/>
</dbReference>
<evidence type="ECO:0000313" key="6">
    <source>
        <dbReference type="Proteomes" id="UP000184073"/>
    </source>
</evidence>
<dbReference type="CDD" id="cd05233">
    <property type="entry name" value="SDR_c"/>
    <property type="match status" value="1"/>
</dbReference>
<evidence type="ECO:0000313" key="5">
    <source>
        <dbReference type="EMBL" id="OJJ03897.1"/>
    </source>
</evidence>